<dbReference type="RefSeq" id="XP_031570498.1">
    <property type="nucleotide sequence ID" value="XM_031714638.1"/>
</dbReference>
<dbReference type="SMART" id="SM00209">
    <property type="entry name" value="TSP1"/>
    <property type="match status" value="1"/>
</dbReference>
<dbReference type="Gene3D" id="2.20.100.10">
    <property type="entry name" value="Thrombospondin type-1 (TSP1) repeat"/>
    <property type="match status" value="1"/>
</dbReference>
<dbReference type="Pfam" id="PF00754">
    <property type="entry name" value="F5_F8_type_C"/>
    <property type="match status" value="1"/>
</dbReference>
<evidence type="ECO:0000256" key="2">
    <source>
        <dbReference type="SAM" id="SignalP"/>
    </source>
</evidence>
<evidence type="ECO:0000313" key="5">
    <source>
        <dbReference type="RefSeq" id="XP_031570498.1"/>
    </source>
</evidence>
<dbReference type="InterPro" id="IPR000421">
    <property type="entry name" value="FA58C"/>
</dbReference>
<evidence type="ECO:0000313" key="4">
    <source>
        <dbReference type="Proteomes" id="UP000515163"/>
    </source>
</evidence>
<dbReference type="AlphaFoldDB" id="A0A6P8IWT8"/>
<keyword evidence="2" id="KW-0732">Signal</keyword>
<evidence type="ECO:0000256" key="1">
    <source>
        <dbReference type="ARBA" id="ARBA00023157"/>
    </source>
</evidence>
<keyword evidence="4" id="KW-1185">Reference proteome</keyword>
<dbReference type="Gene3D" id="2.60.120.260">
    <property type="entry name" value="Galactose-binding domain-like"/>
    <property type="match status" value="1"/>
</dbReference>
<dbReference type="OrthoDB" id="5990452at2759"/>
<accession>A0A6P8IWT8</accession>
<dbReference type="InterPro" id="IPR036383">
    <property type="entry name" value="TSP1_rpt_sf"/>
</dbReference>
<feature type="signal peptide" evidence="2">
    <location>
        <begin position="1"/>
        <end position="23"/>
    </location>
</feature>
<protein>
    <submittedName>
        <fullName evidence="5">Coadhesin-like</fullName>
    </submittedName>
</protein>
<dbReference type="InterPro" id="IPR000884">
    <property type="entry name" value="TSP1_rpt"/>
</dbReference>
<evidence type="ECO:0000259" key="3">
    <source>
        <dbReference type="PROSITE" id="PS50022"/>
    </source>
</evidence>
<dbReference type="PROSITE" id="PS50022">
    <property type="entry name" value="FA58C_3"/>
    <property type="match status" value="1"/>
</dbReference>
<dbReference type="CDD" id="cd00057">
    <property type="entry name" value="FA58C"/>
    <property type="match status" value="1"/>
</dbReference>
<dbReference type="FunFam" id="2.20.100.10:FF:000001">
    <property type="entry name" value="semaphorin-5A isoform X1"/>
    <property type="match status" value="1"/>
</dbReference>
<feature type="domain" description="F5/8 type C" evidence="3">
    <location>
        <begin position="194"/>
        <end position="306"/>
    </location>
</feature>
<dbReference type="InParanoid" id="A0A6P8IWT8"/>
<dbReference type="PROSITE" id="PS50092">
    <property type="entry name" value="TSP1"/>
    <property type="match status" value="1"/>
</dbReference>
<dbReference type="PROSITE" id="PS01285">
    <property type="entry name" value="FA58C_1"/>
    <property type="match status" value="1"/>
</dbReference>
<feature type="chain" id="PRO_5027932363" evidence="2">
    <location>
        <begin position="24"/>
        <end position="306"/>
    </location>
</feature>
<sequence length="306" mass="34264">MLLGTTGRFLVIGLFIFVVPVKGDGGCRALEFLPCWQDYTFINHVIKFFRFLAPGIEECQDKCFIESKCISYNLGPIEGLTRTCELNEADHWTRPGQEVPKDGFQYCPIRNPCLSYPCPADRMCRPDFSWDTFSCDDGGWTSWSPWTNCNPSVCPYTRKRTCTNPAPQNDGANCTGPGMETKNCFIPVPAPDGCDIPFGMANGNISDSQITASSYFINPERHPDIYLPSRARLNGTSAEPDREGAWVPNTKSVGEYLQIDLGSVKMITGVATQGRQSWPQWVTEYKISYSKDNSSWIDYEGDCNEV</sequence>
<reference evidence="5" key="1">
    <citation type="submission" date="2025-08" db="UniProtKB">
        <authorList>
            <consortium name="RefSeq"/>
        </authorList>
    </citation>
    <scope>IDENTIFICATION</scope>
    <source>
        <tissue evidence="5">Tentacle</tissue>
    </source>
</reference>
<dbReference type="SUPFAM" id="SSF82895">
    <property type="entry name" value="TSP-1 type 1 repeat"/>
    <property type="match status" value="1"/>
</dbReference>
<dbReference type="SUPFAM" id="SSF49785">
    <property type="entry name" value="Galactose-binding domain-like"/>
    <property type="match status" value="1"/>
</dbReference>
<dbReference type="PANTHER" id="PTHR24543">
    <property type="entry name" value="MULTICOPPER OXIDASE-RELATED"/>
    <property type="match status" value="1"/>
</dbReference>
<dbReference type="InterPro" id="IPR008979">
    <property type="entry name" value="Galactose-bd-like_sf"/>
</dbReference>
<gene>
    <name evidence="5" type="primary">LOC116304848</name>
</gene>
<dbReference type="GeneID" id="116304848"/>
<name>A0A6P8IWT8_ACTTE</name>
<proteinExistence type="predicted"/>
<organism evidence="4 5">
    <name type="scientific">Actinia tenebrosa</name>
    <name type="common">Australian red waratah sea anemone</name>
    <dbReference type="NCBI Taxonomy" id="6105"/>
    <lineage>
        <taxon>Eukaryota</taxon>
        <taxon>Metazoa</taxon>
        <taxon>Cnidaria</taxon>
        <taxon>Anthozoa</taxon>
        <taxon>Hexacorallia</taxon>
        <taxon>Actiniaria</taxon>
        <taxon>Actiniidae</taxon>
        <taxon>Actinia</taxon>
    </lineage>
</organism>
<dbReference type="KEGG" id="aten:116304848"/>
<keyword evidence="1" id="KW-1015">Disulfide bond</keyword>
<dbReference type="Proteomes" id="UP000515163">
    <property type="component" value="Unplaced"/>
</dbReference>